<keyword evidence="4" id="KW-0067">ATP-binding</keyword>
<dbReference type="STRING" id="381751.SAMN05444391_0185"/>
<dbReference type="PANTHER" id="PTHR11472">
    <property type="entry name" value="DNA REPAIR DEAD HELICASE RAD3/XP-D SUBFAMILY MEMBER"/>
    <property type="match status" value="1"/>
</dbReference>
<evidence type="ECO:0000256" key="2">
    <source>
        <dbReference type="ARBA" id="ARBA00022741"/>
    </source>
</evidence>
<keyword evidence="2" id="KW-0547">Nucleotide-binding</keyword>
<evidence type="ECO:0000256" key="4">
    <source>
        <dbReference type="ARBA" id="ARBA00022840"/>
    </source>
</evidence>
<evidence type="ECO:0000256" key="5">
    <source>
        <dbReference type="ARBA" id="ARBA00038058"/>
    </source>
</evidence>
<evidence type="ECO:0000313" key="10">
    <source>
        <dbReference type="EMBL" id="SHK18042.1"/>
    </source>
</evidence>
<dbReference type="EC" id="5.6.2.3" evidence="6"/>
<sequence length="625" mass="73454">MYQLYEYLVSKGYERRRVQEEFFNVVRDLEGKVYLVEAPTGTGKTYSYLIPIIEEGKKAIISTGTKLLQDQLRRDLETLSNYAYIILGKKLTYTILKGKSNYLCLDAYHRMEQKPIVLEIFLSNPEFNGDLELVDLDPETKEELGIDEDYCSPSYRKICPYFGECYYWTRVRKRLQSSQIIVVNHALLSLMEIEDASERLLIVDEAHELDRYMVSTNSMNISTYFLLKKVVNKLTQDTSSEYNSLKRNIKTFFNYFDPYLEQKDNHPLSSLKEFYDAFMELICIPVINLFAEKSKQLLSEVRKSLESRVYICQELKDYLLELGLFEDLLEHKGTYSGASEEDRKILKNIKDYELLQKRLNKLLNFADAMKKEPDGFGYSISKEWSGRLKDYNYTLSIFPIFSEFPTKKYKGVLFTSATLDPKEFAMSIGVKGKFHKLEHTLPYDRVNFLVYMVDPRDERWKDCLKYAFKYLRSIYDKVLVLLTNKEHAHVFKDEEHIGFQGERNLPLLLKDLQEGNIKALVGFDSLWFGIDIKGQKGILMSKLPFDNPDDPIIFHRIRFLERMGEDSFEYQKRRALIKFRQGVGRLIRSKEDGGTIILCDKRLFKFKEFKKVLEELGINPVRVYV</sequence>
<dbReference type="InterPro" id="IPR014013">
    <property type="entry name" value="Helic_SF1/SF2_ATP-bd_DinG/Rad3"/>
</dbReference>
<keyword evidence="10" id="KW-0347">Helicase</keyword>
<dbReference type="AlphaFoldDB" id="A0A1M6QCS9"/>
<organism evidence="10 11">
    <name type="scientific">Thermocrinis minervae</name>
    <dbReference type="NCBI Taxonomy" id="381751"/>
    <lineage>
        <taxon>Bacteria</taxon>
        <taxon>Pseudomonadati</taxon>
        <taxon>Aquificota</taxon>
        <taxon>Aquificia</taxon>
        <taxon>Aquificales</taxon>
        <taxon>Aquificaceae</taxon>
        <taxon>Thermocrinis</taxon>
    </lineage>
</organism>
<feature type="domain" description="Helicase ATP-binding" evidence="9">
    <location>
        <begin position="1"/>
        <end position="264"/>
    </location>
</feature>
<proteinExistence type="inferred from homology"/>
<evidence type="ECO:0000259" key="8">
    <source>
        <dbReference type="PROSITE" id="PS51192"/>
    </source>
</evidence>
<name>A0A1M6QCS9_9AQUI</name>
<comment type="catalytic activity">
    <reaction evidence="7">
        <text>ATP + H2O = ADP + phosphate + H(+)</text>
        <dbReference type="Rhea" id="RHEA:13065"/>
        <dbReference type="ChEBI" id="CHEBI:15377"/>
        <dbReference type="ChEBI" id="CHEBI:15378"/>
        <dbReference type="ChEBI" id="CHEBI:30616"/>
        <dbReference type="ChEBI" id="CHEBI:43474"/>
        <dbReference type="ChEBI" id="CHEBI:456216"/>
        <dbReference type="EC" id="5.6.2.3"/>
    </reaction>
</comment>
<dbReference type="GO" id="GO:0043139">
    <property type="term" value="F:5'-3' DNA helicase activity"/>
    <property type="evidence" value="ECO:0007669"/>
    <property type="project" value="UniProtKB-EC"/>
</dbReference>
<keyword evidence="3" id="KW-0378">Hydrolase</keyword>
<evidence type="ECO:0000259" key="9">
    <source>
        <dbReference type="PROSITE" id="PS51193"/>
    </source>
</evidence>
<keyword evidence="11" id="KW-1185">Reference proteome</keyword>
<dbReference type="InterPro" id="IPR011545">
    <property type="entry name" value="DEAD/DEAH_box_helicase_dom"/>
</dbReference>
<evidence type="ECO:0000256" key="6">
    <source>
        <dbReference type="ARBA" id="ARBA00044969"/>
    </source>
</evidence>
<dbReference type="PROSITE" id="PS51192">
    <property type="entry name" value="HELICASE_ATP_BIND_1"/>
    <property type="match status" value="1"/>
</dbReference>
<dbReference type="InterPro" id="IPR027417">
    <property type="entry name" value="P-loop_NTPase"/>
</dbReference>
<comment type="cofactor">
    <cofactor evidence="1">
        <name>[4Fe-4S] cluster</name>
        <dbReference type="ChEBI" id="CHEBI:49883"/>
    </cofactor>
</comment>
<accession>A0A1M6QCS9</accession>
<dbReference type="GO" id="GO:0016818">
    <property type="term" value="F:hydrolase activity, acting on acid anhydrides, in phosphorus-containing anhydrides"/>
    <property type="evidence" value="ECO:0007669"/>
    <property type="project" value="InterPro"/>
</dbReference>
<dbReference type="GO" id="GO:0006139">
    <property type="term" value="P:nucleobase-containing compound metabolic process"/>
    <property type="evidence" value="ECO:0007669"/>
    <property type="project" value="InterPro"/>
</dbReference>
<dbReference type="EMBL" id="LT670846">
    <property type="protein sequence ID" value="SHK18042.1"/>
    <property type="molecule type" value="Genomic_DNA"/>
</dbReference>
<dbReference type="Proteomes" id="UP000189810">
    <property type="component" value="Chromosome I"/>
</dbReference>
<dbReference type="InterPro" id="IPR006555">
    <property type="entry name" value="ATP-dep_Helicase_C"/>
</dbReference>
<dbReference type="Pfam" id="PF13307">
    <property type="entry name" value="Helicase_C_2"/>
    <property type="match status" value="1"/>
</dbReference>
<comment type="similarity">
    <text evidence="5">Belongs to the helicase family. DinG subfamily.</text>
</comment>
<dbReference type="GO" id="GO:0005524">
    <property type="term" value="F:ATP binding"/>
    <property type="evidence" value="ECO:0007669"/>
    <property type="project" value="UniProtKB-KW"/>
</dbReference>
<dbReference type="RefSeq" id="WP_079653383.1">
    <property type="nucleotide sequence ID" value="NZ_LT670846.1"/>
</dbReference>
<protein>
    <recommendedName>
        <fullName evidence="6">DNA 5'-3' helicase</fullName>
        <ecNumber evidence="6">5.6.2.3</ecNumber>
    </recommendedName>
</protein>
<gene>
    <name evidence="10" type="ORF">SAMN05444391_0185</name>
</gene>
<dbReference type="PANTHER" id="PTHR11472:SF34">
    <property type="entry name" value="REGULATOR OF TELOMERE ELONGATION HELICASE 1"/>
    <property type="match status" value="1"/>
</dbReference>
<dbReference type="InterPro" id="IPR045028">
    <property type="entry name" value="DinG/Rad3-like"/>
</dbReference>
<dbReference type="SUPFAM" id="SSF52540">
    <property type="entry name" value="P-loop containing nucleoside triphosphate hydrolases"/>
    <property type="match status" value="1"/>
</dbReference>
<dbReference type="OrthoDB" id="9803913at2"/>
<dbReference type="Pfam" id="PF00270">
    <property type="entry name" value="DEAD"/>
    <property type="match status" value="1"/>
</dbReference>
<dbReference type="GO" id="GO:0003676">
    <property type="term" value="F:nucleic acid binding"/>
    <property type="evidence" value="ECO:0007669"/>
    <property type="project" value="InterPro"/>
</dbReference>
<evidence type="ECO:0000256" key="1">
    <source>
        <dbReference type="ARBA" id="ARBA00001966"/>
    </source>
</evidence>
<evidence type="ECO:0000256" key="7">
    <source>
        <dbReference type="ARBA" id="ARBA00048954"/>
    </source>
</evidence>
<dbReference type="InterPro" id="IPR014001">
    <property type="entry name" value="Helicase_ATP-bd"/>
</dbReference>
<evidence type="ECO:0000313" key="11">
    <source>
        <dbReference type="Proteomes" id="UP000189810"/>
    </source>
</evidence>
<evidence type="ECO:0000256" key="3">
    <source>
        <dbReference type="ARBA" id="ARBA00022801"/>
    </source>
</evidence>
<feature type="domain" description="Helicase ATP-binding" evidence="8">
    <location>
        <begin position="25"/>
        <end position="237"/>
    </location>
</feature>
<reference evidence="10 11" key="1">
    <citation type="submission" date="2016-11" db="EMBL/GenBank/DDBJ databases">
        <authorList>
            <person name="Jaros S."/>
            <person name="Januszkiewicz K."/>
            <person name="Wedrychowicz H."/>
        </authorList>
    </citation>
    <scope>NUCLEOTIDE SEQUENCE [LARGE SCALE GENOMIC DNA]</scope>
    <source>
        <strain evidence="10 11">DSM 19557</strain>
    </source>
</reference>
<dbReference type="PROSITE" id="PS51193">
    <property type="entry name" value="HELICASE_ATP_BIND_2"/>
    <property type="match status" value="1"/>
</dbReference>
<dbReference type="Gene3D" id="3.40.50.300">
    <property type="entry name" value="P-loop containing nucleotide triphosphate hydrolases"/>
    <property type="match status" value="2"/>
</dbReference>
<dbReference type="SMART" id="SM00487">
    <property type="entry name" value="DEXDc"/>
    <property type="match status" value="1"/>
</dbReference>
<dbReference type="SMART" id="SM00491">
    <property type="entry name" value="HELICc2"/>
    <property type="match status" value="1"/>
</dbReference>